<organism evidence="1 2">
    <name type="scientific">Belliella aquatica</name>
    <dbReference type="NCBI Taxonomy" id="1323734"/>
    <lineage>
        <taxon>Bacteria</taxon>
        <taxon>Pseudomonadati</taxon>
        <taxon>Bacteroidota</taxon>
        <taxon>Cytophagia</taxon>
        <taxon>Cytophagales</taxon>
        <taxon>Cyclobacteriaceae</taxon>
        <taxon>Belliella</taxon>
    </lineage>
</organism>
<keyword evidence="2" id="KW-1185">Reference proteome</keyword>
<dbReference type="PROSITE" id="PS51257">
    <property type="entry name" value="PROKAR_LIPOPROTEIN"/>
    <property type="match status" value="1"/>
</dbReference>
<dbReference type="EMBL" id="BMFD01000001">
    <property type="protein sequence ID" value="GGC28186.1"/>
    <property type="molecule type" value="Genomic_DNA"/>
</dbReference>
<gene>
    <name evidence="1" type="ORF">GCM10010993_04010</name>
</gene>
<proteinExistence type="predicted"/>
<protein>
    <submittedName>
        <fullName evidence="1">Uncharacterized protein</fullName>
    </submittedName>
</protein>
<accession>A0ABQ1LQV8</accession>
<dbReference type="RefSeq" id="WP_188439098.1">
    <property type="nucleotide sequence ID" value="NZ_BMFD01000001.1"/>
</dbReference>
<comment type="caution">
    <text evidence="1">The sequence shown here is derived from an EMBL/GenBank/DDBJ whole genome shotgun (WGS) entry which is preliminary data.</text>
</comment>
<sequence>MMKKTIWIFFLTTIIACQTQTSDKEDFDPPYFQLEQFIEEQASKLEGKSLQKEIQIKETVEKFEVTPNQEEWLRELDFFIQADINRPALAKAYSITKDDSETIYDLKKGEKSKLKSLKILYNDKQEVKRIEFVIGSENTFYETETTGWLLMNVDAGIIDSFEIDGKQKVVFLDPILMHVKASVKD</sequence>
<name>A0ABQ1LQV8_9BACT</name>
<reference evidence="2" key="1">
    <citation type="journal article" date="2019" name="Int. J. Syst. Evol. Microbiol.">
        <title>The Global Catalogue of Microorganisms (GCM) 10K type strain sequencing project: providing services to taxonomists for standard genome sequencing and annotation.</title>
        <authorList>
            <consortium name="The Broad Institute Genomics Platform"/>
            <consortium name="The Broad Institute Genome Sequencing Center for Infectious Disease"/>
            <person name="Wu L."/>
            <person name="Ma J."/>
        </authorList>
    </citation>
    <scope>NUCLEOTIDE SEQUENCE [LARGE SCALE GENOMIC DNA]</scope>
    <source>
        <strain evidence="2">CGMCC 1.12479</strain>
    </source>
</reference>
<evidence type="ECO:0000313" key="2">
    <source>
        <dbReference type="Proteomes" id="UP000635885"/>
    </source>
</evidence>
<evidence type="ECO:0000313" key="1">
    <source>
        <dbReference type="EMBL" id="GGC28186.1"/>
    </source>
</evidence>
<dbReference type="Proteomes" id="UP000635885">
    <property type="component" value="Unassembled WGS sequence"/>
</dbReference>